<keyword evidence="8" id="KW-0630">Potassium</keyword>
<feature type="transmembrane region" description="Helical" evidence="16">
    <location>
        <begin position="406"/>
        <end position="428"/>
    </location>
</feature>
<gene>
    <name evidence="20" type="ORF">Cfor_08076</name>
</gene>
<keyword evidence="12" id="KW-0325">Glycoprotein</keyword>
<evidence type="ECO:0000256" key="16">
    <source>
        <dbReference type="SAM" id="Phobius"/>
    </source>
</evidence>
<dbReference type="InterPro" id="IPR003938">
    <property type="entry name" value="K_chnl_volt-dep_EAG/ELK/ERG"/>
</dbReference>
<feature type="compositionally biased region" description="Basic residues" evidence="15">
    <location>
        <begin position="1060"/>
        <end position="1069"/>
    </location>
</feature>
<dbReference type="PROSITE" id="PS50112">
    <property type="entry name" value="PAS"/>
    <property type="match status" value="1"/>
</dbReference>
<dbReference type="SUPFAM" id="SSF55785">
    <property type="entry name" value="PYP-like sensor domain (PAS domain)"/>
    <property type="match status" value="1"/>
</dbReference>
<reference evidence="21" key="1">
    <citation type="submission" date="2020-01" db="EMBL/GenBank/DDBJ databases">
        <title>Draft genome sequence of the Termite Coptotermes fromosanus.</title>
        <authorList>
            <person name="Itakura S."/>
            <person name="Yosikawa Y."/>
            <person name="Umezawa K."/>
        </authorList>
    </citation>
    <scope>NUCLEOTIDE SEQUENCE [LARGE SCALE GENOMIC DNA]</scope>
</reference>
<evidence type="ECO:0000256" key="9">
    <source>
        <dbReference type="ARBA" id="ARBA00022989"/>
    </source>
</evidence>
<keyword evidence="9 16" id="KW-1133">Transmembrane helix</keyword>
<dbReference type="InterPro" id="IPR035965">
    <property type="entry name" value="PAS-like_dom_sf"/>
</dbReference>
<evidence type="ECO:0000256" key="11">
    <source>
        <dbReference type="ARBA" id="ARBA00023136"/>
    </source>
</evidence>
<feature type="compositionally biased region" description="Low complexity" evidence="15">
    <location>
        <begin position="1047"/>
        <end position="1057"/>
    </location>
</feature>
<dbReference type="Pfam" id="PF13426">
    <property type="entry name" value="PAS_9"/>
    <property type="match status" value="1"/>
</dbReference>
<feature type="compositionally biased region" description="Basic and acidic residues" evidence="15">
    <location>
        <begin position="820"/>
        <end position="833"/>
    </location>
</feature>
<evidence type="ECO:0000256" key="2">
    <source>
        <dbReference type="ARBA" id="ARBA00022448"/>
    </source>
</evidence>
<proteinExistence type="predicted"/>
<dbReference type="Gene3D" id="1.10.1200.260">
    <property type="match status" value="1"/>
</dbReference>
<feature type="region of interest" description="Disordered" evidence="15">
    <location>
        <begin position="704"/>
        <end position="745"/>
    </location>
</feature>
<feature type="compositionally biased region" description="Basic and acidic residues" evidence="15">
    <location>
        <begin position="1119"/>
        <end position="1134"/>
    </location>
</feature>
<feature type="compositionally biased region" description="Low complexity" evidence="15">
    <location>
        <begin position="1070"/>
        <end position="1092"/>
    </location>
</feature>
<feature type="domain" description="Cyclic nucleotide-binding" evidence="17">
    <location>
        <begin position="561"/>
        <end position="638"/>
    </location>
</feature>
<dbReference type="InterPro" id="IPR050818">
    <property type="entry name" value="KCNH_animal-type"/>
</dbReference>
<feature type="compositionally biased region" description="Low complexity" evidence="15">
    <location>
        <begin position="1103"/>
        <end position="1118"/>
    </location>
</feature>
<evidence type="ECO:0008006" key="22">
    <source>
        <dbReference type="Google" id="ProtNLM"/>
    </source>
</evidence>
<dbReference type="FunFam" id="3.30.450.20:FF:000009">
    <property type="entry name" value="Potassium voltage-gated channel subfamily H member 1"/>
    <property type="match status" value="1"/>
</dbReference>
<feature type="non-terminal residue" evidence="20">
    <location>
        <position position="1"/>
    </location>
</feature>
<dbReference type="Gene3D" id="1.10.287.70">
    <property type="match status" value="1"/>
</dbReference>
<feature type="region of interest" description="Disordered" evidence="15">
    <location>
        <begin position="995"/>
        <end position="1134"/>
    </location>
</feature>
<dbReference type="NCBIfam" id="TIGR00229">
    <property type="entry name" value="sensory_box"/>
    <property type="match status" value="1"/>
</dbReference>
<keyword evidence="13" id="KW-0407">Ion channel</keyword>
<dbReference type="InterPro" id="IPR003949">
    <property type="entry name" value="K_chnl_volt-dep_EAG"/>
</dbReference>
<dbReference type="Pfam" id="PF00027">
    <property type="entry name" value="cNMP_binding"/>
    <property type="match status" value="1"/>
</dbReference>
<evidence type="ECO:0000256" key="6">
    <source>
        <dbReference type="ARBA" id="ARBA00022826"/>
    </source>
</evidence>
<feature type="compositionally biased region" description="Low complexity" evidence="15">
    <location>
        <begin position="731"/>
        <end position="743"/>
    </location>
</feature>
<dbReference type="PANTHER" id="PTHR10217:SF435">
    <property type="entry name" value="POTASSIUM VOLTAGE-GATED CHANNEL PROTEIN EAG"/>
    <property type="match status" value="1"/>
</dbReference>
<dbReference type="Gene3D" id="3.30.450.20">
    <property type="entry name" value="PAS domain"/>
    <property type="match status" value="1"/>
</dbReference>
<dbReference type="InterPro" id="IPR000700">
    <property type="entry name" value="PAS-assoc_C"/>
</dbReference>
<feature type="compositionally biased region" description="Low complexity" evidence="15">
    <location>
        <begin position="791"/>
        <end position="808"/>
    </location>
</feature>
<dbReference type="InterPro" id="IPR000014">
    <property type="entry name" value="PAS"/>
</dbReference>
<dbReference type="SMART" id="SM00100">
    <property type="entry name" value="cNMP"/>
    <property type="match status" value="1"/>
</dbReference>
<dbReference type="FunCoup" id="A0A6L2Q059">
    <property type="interactions" value="281"/>
</dbReference>
<dbReference type="PROSITE" id="PS50113">
    <property type="entry name" value="PAC"/>
    <property type="match status" value="1"/>
</dbReference>
<dbReference type="PRINTS" id="PR01463">
    <property type="entry name" value="EAGCHANLFMLY"/>
</dbReference>
<comment type="caution">
    <text evidence="20">The sequence shown here is derived from an EMBL/GenBank/DDBJ whole genome shotgun (WGS) entry which is preliminary data.</text>
</comment>
<evidence type="ECO:0000256" key="15">
    <source>
        <dbReference type="SAM" id="MobiDB-lite"/>
    </source>
</evidence>
<accession>A0A6L2Q059</accession>
<feature type="transmembrane region" description="Helical" evidence="16">
    <location>
        <begin position="204"/>
        <end position="222"/>
    </location>
</feature>
<evidence type="ECO:0000256" key="13">
    <source>
        <dbReference type="ARBA" id="ARBA00023303"/>
    </source>
</evidence>
<keyword evidence="3" id="KW-0633">Potassium transport</keyword>
<dbReference type="FunFam" id="2.60.120.10:FF:000009">
    <property type="entry name" value="Potassium voltage-gated channel subfamily H member 1"/>
    <property type="match status" value="1"/>
</dbReference>
<evidence type="ECO:0000256" key="10">
    <source>
        <dbReference type="ARBA" id="ARBA00023065"/>
    </source>
</evidence>
<dbReference type="FunFam" id="1.10.1200.260:FF:000003">
    <property type="entry name" value="Potassium voltage-gated channel subfamily H member 1"/>
    <property type="match status" value="1"/>
</dbReference>
<evidence type="ECO:0000256" key="12">
    <source>
        <dbReference type="ARBA" id="ARBA00023180"/>
    </source>
</evidence>
<feature type="compositionally biased region" description="Polar residues" evidence="15">
    <location>
        <begin position="834"/>
        <end position="854"/>
    </location>
</feature>
<keyword evidence="6" id="KW-0631">Potassium channel</keyword>
<feature type="coiled-coil region" evidence="14">
    <location>
        <begin position="963"/>
        <end position="990"/>
    </location>
</feature>
<keyword evidence="5 16" id="KW-0812">Transmembrane</keyword>
<sequence length="1134" mass="125034">DSSFLLANAQIVDFPIVYCNESFCKISGYNRAEVMQKSCRCTFMYGELTDKETIARIDECLENQIHDQFEILLYKKNSDKAISLCAETPLWLLLQIAPIKNERDLVVLFLLTFRDITALKQPIESDDSKGGLSKFAKLARSVTRSRSVLVSQFSSHLPNLKDTAKQSHLAHMMSLNADVMPQYRQEAPKTPPHILLHYCAFKAIWDWIILCLTFYTAIMVPYNVAFKNKTSEDVSLLVVDSIVDVIFFIDIVLNFHTTFVGPGGEVVSDPKVIRMNYLKSWFIIDLLSCLPYDVFNAFDHDEDGIGSLFSALKVVRLLRLGRVVRKLDRYLEYGAAMLILLLCFYMLVAHWLACIWYSIGRSDADNGVQYSWLWKLANVTQSPYSYIWSNDTNSPELINGPSRKTMYVTALYFTMTCMTSVGFGNVAAETDNEKIFTICMMIIAALLYATIFGHVTTIIQQMTSATAKYHDMLNNVREFMKLHEVPKALSERVMDYVVSTWAMTKGLDTDKVLNYCPKDMKADICVHLNRKVFNEHPAFRLASDGCLRALAMHFTMSHSAPGDLLYHTGESIDSLCFIVTGSLEVIQDDEVVAILGKGDVFGDSFWKDNAIGQSAANVRALTYCDLHTIKRDKLLEVLDFYQAFANSFARNLILTYNLRHRLIFRKVADVRREKELAERRKNDPQLDQQQDHLVRKIFSKFRRDRAQAQQPPAQQIQSPAGQQSDLERGDSAAGDGAGDSTTGKSVVRVLSTTKLSSVAETDHGSSGNVGALVAVTTRSQRPATLRTSKWGRLLGSSSLDSGSESVNSNNNTAGIQRSMSARDHMTGTSKDKAQSSLTGAGSNTSTNGAATGSGNKVFPKLQKVTTTTSTPPTAVAPPQITRQDTIEESVELEDRGVANNTASTNLRKVDSYDSGILRSCDQRLNEASSGGLVLYQQPTVTSAPSGIAVAEYKEIISNIMDFKVDVKLEVQRLNQRVGRMEELLTELVSRLGQGANVGNSTTSSAASQSPPQETEAGGAETAQAVGTVQTQKKLASSRVPSGGTGEGTSTSVTGVGSIILRKRRSKSRTKAAAPGVPITTSTSGTSPRTSPTEVTRMLDDQDQAAAAATSASPLPSTSKSEDDKRQFRRSREFL</sequence>
<dbReference type="PANTHER" id="PTHR10217">
    <property type="entry name" value="VOLTAGE AND LIGAND GATED POTASSIUM CHANNEL"/>
    <property type="match status" value="1"/>
</dbReference>
<dbReference type="InterPro" id="IPR000595">
    <property type="entry name" value="cNMP-bd_dom"/>
</dbReference>
<protein>
    <recommendedName>
        <fullName evidence="22">Cyclic nucleotide-binding domain-containing protein</fullName>
    </recommendedName>
</protein>
<keyword evidence="7" id="KW-0851">Voltage-gated channel</keyword>
<keyword evidence="10" id="KW-0406">Ion transport</keyword>
<dbReference type="Pfam" id="PF00520">
    <property type="entry name" value="Ion_trans"/>
    <property type="match status" value="1"/>
</dbReference>
<feature type="transmembrane region" description="Helical" evidence="16">
    <location>
        <begin position="435"/>
        <end position="455"/>
    </location>
</feature>
<name>A0A6L2Q059_COPFO</name>
<dbReference type="CDD" id="cd00130">
    <property type="entry name" value="PAS"/>
    <property type="match status" value="1"/>
</dbReference>
<dbReference type="Proteomes" id="UP000502823">
    <property type="component" value="Unassembled WGS sequence"/>
</dbReference>
<evidence type="ECO:0000259" key="18">
    <source>
        <dbReference type="PROSITE" id="PS50112"/>
    </source>
</evidence>
<feature type="compositionally biased region" description="Polar residues" evidence="15">
    <location>
        <begin position="778"/>
        <end position="787"/>
    </location>
</feature>
<keyword evidence="11 16" id="KW-0472">Membrane</keyword>
<dbReference type="InterPro" id="IPR014710">
    <property type="entry name" value="RmlC-like_jellyroll"/>
</dbReference>
<dbReference type="PROSITE" id="PS50042">
    <property type="entry name" value="CNMP_BINDING_3"/>
    <property type="match status" value="1"/>
</dbReference>
<evidence type="ECO:0000256" key="14">
    <source>
        <dbReference type="SAM" id="Coils"/>
    </source>
</evidence>
<feature type="compositionally biased region" description="Low complexity" evidence="15">
    <location>
        <begin position="1000"/>
        <end position="1028"/>
    </location>
</feature>
<evidence type="ECO:0000259" key="19">
    <source>
        <dbReference type="PROSITE" id="PS50113"/>
    </source>
</evidence>
<dbReference type="GO" id="GO:0005249">
    <property type="term" value="F:voltage-gated potassium channel activity"/>
    <property type="evidence" value="ECO:0007669"/>
    <property type="project" value="InterPro"/>
</dbReference>
<evidence type="ECO:0000313" key="21">
    <source>
        <dbReference type="Proteomes" id="UP000502823"/>
    </source>
</evidence>
<dbReference type="InParanoid" id="A0A6L2Q059"/>
<dbReference type="PRINTS" id="PR01464">
    <property type="entry name" value="EAGCHANNEL"/>
</dbReference>
<keyword evidence="21" id="KW-1185">Reference proteome</keyword>
<feature type="transmembrane region" description="Helical" evidence="16">
    <location>
        <begin position="333"/>
        <end position="359"/>
    </location>
</feature>
<dbReference type="Gene3D" id="2.60.120.10">
    <property type="entry name" value="Jelly Rolls"/>
    <property type="match status" value="1"/>
</dbReference>
<evidence type="ECO:0000256" key="4">
    <source>
        <dbReference type="ARBA" id="ARBA00022553"/>
    </source>
</evidence>
<evidence type="ECO:0000256" key="1">
    <source>
        <dbReference type="ARBA" id="ARBA00004141"/>
    </source>
</evidence>
<feature type="domain" description="PAC" evidence="19">
    <location>
        <begin position="76"/>
        <end position="128"/>
    </location>
</feature>
<dbReference type="InterPro" id="IPR005821">
    <property type="entry name" value="Ion_trans_dom"/>
</dbReference>
<dbReference type="InterPro" id="IPR018490">
    <property type="entry name" value="cNMP-bd_dom_sf"/>
</dbReference>
<dbReference type="CDD" id="cd00038">
    <property type="entry name" value="CAP_ED"/>
    <property type="match status" value="1"/>
</dbReference>
<dbReference type="GO" id="GO:0008076">
    <property type="term" value="C:voltage-gated potassium channel complex"/>
    <property type="evidence" value="ECO:0007669"/>
    <property type="project" value="TreeGrafter"/>
</dbReference>
<dbReference type="SUPFAM" id="SSF51206">
    <property type="entry name" value="cAMP-binding domain-like"/>
    <property type="match status" value="1"/>
</dbReference>
<feature type="region of interest" description="Disordered" evidence="15">
    <location>
        <begin position="778"/>
        <end position="858"/>
    </location>
</feature>
<evidence type="ECO:0000256" key="8">
    <source>
        <dbReference type="ARBA" id="ARBA00022958"/>
    </source>
</evidence>
<dbReference type="OrthoDB" id="447251at2759"/>
<feature type="domain" description="PAS" evidence="18">
    <location>
        <begin position="1"/>
        <end position="68"/>
    </location>
</feature>
<evidence type="ECO:0000256" key="5">
    <source>
        <dbReference type="ARBA" id="ARBA00022692"/>
    </source>
</evidence>
<keyword evidence="14" id="KW-0175">Coiled coil</keyword>
<evidence type="ECO:0000256" key="3">
    <source>
        <dbReference type="ARBA" id="ARBA00022538"/>
    </source>
</evidence>
<evidence type="ECO:0000259" key="17">
    <source>
        <dbReference type="PROSITE" id="PS50042"/>
    </source>
</evidence>
<dbReference type="GO" id="GO:0042391">
    <property type="term" value="P:regulation of membrane potential"/>
    <property type="evidence" value="ECO:0007669"/>
    <property type="project" value="TreeGrafter"/>
</dbReference>
<evidence type="ECO:0000256" key="7">
    <source>
        <dbReference type="ARBA" id="ARBA00022882"/>
    </source>
</evidence>
<dbReference type="AlphaFoldDB" id="A0A6L2Q059"/>
<comment type="subcellular location">
    <subcellularLocation>
        <location evidence="1">Membrane</location>
        <topology evidence="1">Multi-pass membrane protein</topology>
    </subcellularLocation>
</comment>
<dbReference type="EMBL" id="BLKM01000605">
    <property type="protein sequence ID" value="GFG36105.1"/>
    <property type="molecule type" value="Genomic_DNA"/>
</dbReference>
<keyword evidence="4" id="KW-0597">Phosphoprotein</keyword>
<keyword evidence="2" id="KW-0813">Transport</keyword>
<feature type="compositionally biased region" description="Low complexity" evidence="15">
    <location>
        <begin position="707"/>
        <end position="723"/>
    </location>
</feature>
<feature type="compositionally biased region" description="Polar residues" evidence="15">
    <location>
        <begin position="809"/>
        <end position="819"/>
    </location>
</feature>
<evidence type="ECO:0000313" key="20">
    <source>
        <dbReference type="EMBL" id="GFG36105.1"/>
    </source>
</evidence>
<organism evidence="20 21">
    <name type="scientific">Coptotermes formosanus</name>
    <name type="common">Formosan subterranean termite</name>
    <dbReference type="NCBI Taxonomy" id="36987"/>
    <lineage>
        <taxon>Eukaryota</taxon>
        <taxon>Metazoa</taxon>
        <taxon>Ecdysozoa</taxon>
        <taxon>Arthropoda</taxon>
        <taxon>Hexapoda</taxon>
        <taxon>Insecta</taxon>
        <taxon>Pterygota</taxon>
        <taxon>Neoptera</taxon>
        <taxon>Polyneoptera</taxon>
        <taxon>Dictyoptera</taxon>
        <taxon>Blattodea</taxon>
        <taxon>Blattoidea</taxon>
        <taxon>Termitoidae</taxon>
        <taxon>Rhinotermitidae</taxon>
        <taxon>Coptotermes</taxon>
    </lineage>
</organism>
<dbReference type="SUPFAM" id="SSF81324">
    <property type="entry name" value="Voltage-gated potassium channels"/>
    <property type="match status" value="1"/>
</dbReference>